<gene>
    <name evidence="3" type="ORF">B0A52_00029</name>
</gene>
<protein>
    <submittedName>
        <fullName evidence="3">Uncharacterized protein</fullName>
    </submittedName>
</protein>
<evidence type="ECO:0000256" key="1">
    <source>
        <dbReference type="SAM" id="Coils"/>
    </source>
</evidence>
<reference evidence="3 4" key="1">
    <citation type="submission" date="2017-03" db="EMBL/GenBank/DDBJ databases">
        <title>Genomes of endolithic fungi from Antarctica.</title>
        <authorList>
            <person name="Coleine C."/>
            <person name="Masonjones S."/>
            <person name="Stajich J.E."/>
        </authorList>
    </citation>
    <scope>NUCLEOTIDE SEQUENCE [LARGE SCALE GENOMIC DNA]</scope>
    <source>
        <strain evidence="3 4">CCFEE 6314</strain>
    </source>
</reference>
<dbReference type="OrthoDB" id="10309061at2759"/>
<proteinExistence type="predicted"/>
<evidence type="ECO:0000256" key="2">
    <source>
        <dbReference type="SAM" id="MobiDB-lite"/>
    </source>
</evidence>
<keyword evidence="1" id="KW-0175">Coiled coil</keyword>
<feature type="compositionally biased region" description="Pro residues" evidence="2">
    <location>
        <begin position="89"/>
        <end position="100"/>
    </location>
</feature>
<sequence length="491" mass="54185">MASTPTTSMEASPVSESKGFSHTILDKARNSRFFKRKSSEPAEWPRPPTPFAFANNKGSFGESSVDSELSMSSTSPVVDTGRTSLQTIPPNPETTPPPATPSDVNQQGEATPDCASEFFSAIPRPQNTSRLIRNWRELELYRLSLRLGEGFNFNHDFRFDIDNETQGETQGFSPMGSSAVEGQDTIFMPSDLQHPCTRIAEVDNDDDSDLANGDPCSSPFGNGEAKREMVRATGAVTSLNDSRYPPGIEDILKTPEHLLVGPELGPLFQPAQVNSPGSQFSQHAPSSRTARNGTGIDFDPSIFGRPATEIIRPRYSPRSVTPVHQQPGNWDLRGARAAVGQWLQFCTEFPAQYNDGLMHYFAKWFIPRSSRKFLGAAKKLSSHLELLQGDLNKIERLTTYQANMVELIEMAVRSCREDSDAAYNAAVQMGVSRQSLLFGQELAWKRNRIVNQPRLDRATQTLKVVKADVKELRQALKNASSAGPSQQKSSD</sequence>
<feature type="coiled-coil region" evidence="1">
    <location>
        <begin position="455"/>
        <end position="482"/>
    </location>
</feature>
<dbReference type="AlphaFoldDB" id="A0A438NIW4"/>
<dbReference type="EMBL" id="NAJM01000001">
    <property type="protein sequence ID" value="RVX75673.1"/>
    <property type="molecule type" value="Genomic_DNA"/>
</dbReference>
<comment type="caution">
    <text evidence="3">The sequence shown here is derived from an EMBL/GenBank/DDBJ whole genome shotgun (WGS) entry which is preliminary data.</text>
</comment>
<feature type="compositionally biased region" description="Low complexity" evidence="2">
    <location>
        <begin position="63"/>
        <end position="75"/>
    </location>
</feature>
<evidence type="ECO:0000313" key="4">
    <source>
        <dbReference type="Proteomes" id="UP000288859"/>
    </source>
</evidence>
<feature type="compositionally biased region" description="Polar residues" evidence="2">
    <location>
        <begin position="1"/>
        <end position="20"/>
    </location>
</feature>
<evidence type="ECO:0000313" key="3">
    <source>
        <dbReference type="EMBL" id="RVX75673.1"/>
    </source>
</evidence>
<feature type="region of interest" description="Disordered" evidence="2">
    <location>
        <begin position="1"/>
        <end position="111"/>
    </location>
</feature>
<dbReference type="Proteomes" id="UP000288859">
    <property type="component" value="Unassembled WGS sequence"/>
</dbReference>
<feature type="region of interest" description="Disordered" evidence="2">
    <location>
        <begin position="274"/>
        <end position="298"/>
    </location>
</feature>
<feature type="compositionally biased region" description="Polar residues" evidence="2">
    <location>
        <begin position="274"/>
        <end position="292"/>
    </location>
</feature>
<accession>A0A438NIW4</accession>
<dbReference type="VEuPathDB" id="FungiDB:PV10_01922"/>
<name>A0A438NIW4_EXOME</name>
<organism evidence="3 4">
    <name type="scientific">Exophiala mesophila</name>
    <name type="common">Black yeast-like fungus</name>
    <dbReference type="NCBI Taxonomy" id="212818"/>
    <lineage>
        <taxon>Eukaryota</taxon>
        <taxon>Fungi</taxon>
        <taxon>Dikarya</taxon>
        <taxon>Ascomycota</taxon>
        <taxon>Pezizomycotina</taxon>
        <taxon>Eurotiomycetes</taxon>
        <taxon>Chaetothyriomycetidae</taxon>
        <taxon>Chaetothyriales</taxon>
        <taxon>Herpotrichiellaceae</taxon>
        <taxon>Exophiala</taxon>
    </lineage>
</organism>